<evidence type="ECO:0000313" key="2">
    <source>
        <dbReference type="EMBL" id="KZS98214.1"/>
    </source>
</evidence>
<evidence type="ECO:0000313" key="3">
    <source>
        <dbReference type="Proteomes" id="UP000076722"/>
    </source>
</evidence>
<gene>
    <name evidence="2" type="ORF">SISNIDRAFT_448391</name>
</gene>
<accession>A0A164ZXY2</accession>
<reference evidence="2 3" key="1">
    <citation type="journal article" date="2016" name="Mol. Biol. Evol.">
        <title>Comparative Genomics of Early-Diverging Mushroom-Forming Fungi Provides Insights into the Origins of Lignocellulose Decay Capabilities.</title>
        <authorList>
            <person name="Nagy L.G."/>
            <person name="Riley R."/>
            <person name="Tritt A."/>
            <person name="Adam C."/>
            <person name="Daum C."/>
            <person name="Floudas D."/>
            <person name="Sun H."/>
            <person name="Yadav J.S."/>
            <person name="Pangilinan J."/>
            <person name="Larsson K.H."/>
            <person name="Matsuura K."/>
            <person name="Barry K."/>
            <person name="Labutti K."/>
            <person name="Kuo R."/>
            <person name="Ohm R.A."/>
            <person name="Bhattacharya S.S."/>
            <person name="Shirouzu T."/>
            <person name="Yoshinaga Y."/>
            <person name="Martin F.M."/>
            <person name="Grigoriev I.V."/>
            <person name="Hibbett D.S."/>
        </authorList>
    </citation>
    <scope>NUCLEOTIDE SEQUENCE [LARGE SCALE GENOMIC DNA]</scope>
    <source>
        <strain evidence="2 3">HHB9708</strain>
    </source>
</reference>
<protein>
    <submittedName>
        <fullName evidence="2">Uncharacterized protein</fullName>
    </submittedName>
</protein>
<organism evidence="2 3">
    <name type="scientific">Sistotremastrum niveocremeum HHB9708</name>
    <dbReference type="NCBI Taxonomy" id="1314777"/>
    <lineage>
        <taxon>Eukaryota</taxon>
        <taxon>Fungi</taxon>
        <taxon>Dikarya</taxon>
        <taxon>Basidiomycota</taxon>
        <taxon>Agaricomycotina</taxon>
        <taxon>Agaricomycetes</taxon>
        <taxon>Sistotremastrales</taxon>
        <taxon>Sistotremastraceae</taxon>
        <taxon>Sertulicium</taxon>
        <taxon>Sertulicium niveocremeum</taxon>
    </lineage>
</organism>
<proteinExistence type="predicted"/>
<name>A0A164ZXY2_9AGAM</name>
<dbReference type="AlphaFoldDB" id="A0A164ZXY2"/>
<dbReference type="EMBL" id="KV419395">
    <property type="protein sequence ID" value="KZS98214.1"/>
    <property type="molecule type" value="Genomic_DNA"/>
</dbReference>
<dbReference type="OrthoDB" id="3244905at2759"/>
<feature type="region of interest" description="Disordered" evidence="1">
    <location>
        <begin position="205"/>
        <end position="241"/>
    </location>
</feature>
<feature type="compositionally biased region" description="Low complexity" evidence="1">
    <location>
        <begin position="206"/>
        <end position="227"/>
    </location>
</feature>
<evidence type="ECO:0000256" key="1">
    <source>
        <dbReference type="SAM" id="MobiDB-lite"/>
    </source>
</evidence>
<keyword evidence="3" id="KW-1185">Reference proteome</keyword>
<sequence>MLYRVPAELDFLLPSYPYDDAPQSRPWCGGITWAGLDNERRPSPSHVAWVQAVETEGDIRTDLWPTQLSLRSSRQGFSLKDVNEWVKRVAPPLCMFMPSQLRDAAMTRANQESFRMFAKLLLENQVVAISRWSGDGRPHGSGIIIFPVEASNGLLAGAVFHSSSIPEFTPSPIASSSRFALRHSSSDLPVLDAYSRPFHSSAEYLSGSSSPITGPSGSNSPWSEVVNTPPPVSPTSSTYSIPRTQYLHTPSLLSNGTLAHFSESTSPRTGPQQQPNYVLQGQQQNVHQQNYGLGLTSPDLSTFPDVPFTPSHLKRDDTLPHQHYETRSAHREYQQHNLSSYTVL</sequence>
<dbReference type="Proteomes" id="UP000076722">
    <property type="component" value="Unassembled WGS sequence"/>
</dbReference>